<dbReference type="RefSeq" id="WP_207288800.1">
    <property type="nucleotide sequence ID" value="NZ_CP071462.1"/>
</dbReference>
<dbReference type="PANTHER" id="PTHR22888">
    <property type="entry name" value="CYTOCHROME C OXIDASE, SUBUNIT II"/>
    <property type="match status" value="1"/>
</dbReference>
<keyword evidence="15" id="KW-1185">Reference proteome</keyword>
<dbReference type="NCBIfam" id="TIGR02866">
    <property type="entry name" value="CoxB"/>
    <property type="match status" value="1"/>
</dbReference>
<evidence type="ECO:0000256" key="7">
    <source>
        <dbReference type="ARBA" id="ARBA00022982"/>
    </source>
</evidence>
<dbReference type="GeneID" id="63189183"/>
<feature type="transmembrane region" description="Helical" evidence="12">
    <location>
        <begin position="12"/>
        <end position="34"/>
    </location>
</feature>
<dbReference type="PROSITE" id="PS50857">
    <property type="entry name" value="COX2_CUA"/>
    <property type="match status" value="1"/>
</dbReference>
<dbReference type="PROSITE" id="PS00078">
    <property type="entry name" value="COX2"/>
    <property type="match status" value="1"/>
</dbReference>
<evidence type="ECO:0000256" key="9">
    <source>
        <dbReference type="ARBA" id="ARBA00023008"/>
    </source>
</evidence>
<dbReference type="PANTHER" id="PTHR22888:SF9">
    <property type="entry name" value="CYTOCHROME C OXIDASE SUBUNIT 2"/>
    <property type="match status" value="1"/>
</dbReference>
<keyword evidence="3" id="KW-0813">Transport</keyword>
<dbReference type="InterPro" id="IPR014222">
    <property type="entry name" value="Cyt_c_oxidase_su2"/>
</dbReference>
<evidence type="ECO:0000313" key="15">
    <source>
        <dbReference type="Proteomes" id="UP000663203"/>
    </source>
</evidence>
<name>A0A8A2VFR1_9EURY</name>
<comment type="subcellular location">
    <subcellularLocation>
        <location evidence="1">Membrane</location>
        <topology evidence="1">Multi-pass membrane protein</topology>
    </subcellularLocation>
</comment>
<evidence type="ECO:0000256" key="12">
    <source>
        <dbReference type="SAM" id="Phobius"/>
    </source>
</evidence>
<evidence type="ECO:0000259" key="13">
    <source>
        <dbReference type="PROSITE" id="PS50857"/>
    </source>
</evidence>
<protein>
    <submittedName>
        <fullName evidence="14">Cytochrome c oxidase subunit II</fullName>
    </submittedName>
</protein>
<dbReference type="InterPro" id="IPR001505">
    <property type="entry name" value="Copper_CuA"/>
</dbReference>
<dbReference type="KEGG" id="hakz:J0X25_17720"/>
<dbReference type="Gene3D" id="2.60.40.420">
    <property type="entry name" value="Cupredoxins - blue copper proteins"/>
    <property type="match status" value="1"/>
</dbReference>
<evidence type="ECO:0000256" key="5">
    <source>
        <dbReference type="ARBA" id="ARBA00022692"/>
    </source>
</evidence>
<dbReference type="EMBL" id="CP071462">
    <property type="protein sequence ID" value="QSW99192.1"/>
    <property type="molecule type" value="Genomic_DNA"/>
</dbReference>
<organism evidence="14 15">
    <name type="scientific">Haloterrigena alkaliphila</name>
    <dbReference type="NCBI Taxonomy" id="2816475"/>
    <lineage>
        <taxon>Archaea</taxon>
        <taxon>Methanobacteriati</taxon>
        <taxon>Methanobacteriota</taxon>
        <taxon>Stenosarchaea group</taxon>
        <taxon>Halobacteria</taxon>
        <taxon>Halobacteriales</taxon>
        <taxon>Natrialbaceae</taxon>
        <taxon>Haloterrigena</taxon>
    </lineage>
</organism>
<dbReference type="Proteomes" id="UP000663203">
    <property type="component" value="Chromosome"/>
</dbReference>
<accession>A0A8A2VFR1</accession>
<dbReference type="GO" id="GO:0016020">
    <property type="term" value="C:membrane"/>
    <property type="evidence" value="ECO:0007669"/>
    <property type="project" value="UniProtKB-SubCell"/>
</dbReference>
<feature type="domain" description="Cytochrome oxidase subunit II copper A binding" evidence="13">
    <location>
        <begin position="103"/>
        <end position="215"/>
    </location>
</feature>
<dbReference type="GO" id="GO:0004129">
    <property type="term" value="F:cytochrome-c oxidase activity"/>
    <property type="evidence" value="ECO:0007669"/>
    <property type="project" value="InterPro"/>
</dbReference>
<evidence type="ECO:0000256" key="8">
    <source>
        <dbReference type="ARBA" id="ARBA00022989"/>
    </source>
</evidence>
<dbReference type="GO" id="GO:0016491">
    <property type="term" value="F:oxidoreductase activity"/>
    <property type="evidence" value="ECO:0007669"/>
    <property type="project" value="InterPro"/>
</dbReference>
<keyword evidence="6" id="KW-0479">Metal-binding</keyword>
<dbReference type="InterPro" id="IPR045187">
    <property type="entry name" value="CcO_II"/>
</dbReference>
<dbReference type="SUPFAM" id="SSF49503">
    <property type="entry name" value="Cupredoxins"/>
    <property type="match status" value="1"/>
</dbReference>
<dbReference type="InterPro" id="IPR008972">
    <property type="entry name" value="Cupredoxin"/>
</dbReference>
<evidence type="ECO:0000256" key="11">
    <source>
        <dbReference type="SAM" id="MobiDB-lite"/>
    </source>
</evidence>
<dbReference type="Pfam" id="PF00116">
    <property type="entry name" value="COX2"/>
    <property type="match status" value="1"/>
</dbReference>
<feature type="transmembrane region" description="Helical" evidence="12">
    <location>
        <begin position="67"/>
        <end position="92"/>
    </location>
</feature>
<gene>
    <name evidence="14" type="primary">coxB</name>
    <name evidence="14" type="ORF">J0X25_17720</name>
</gene>
<reference evidence="14 15" key="1">
    <citation type="submission" date="2021-03" db="EMBL/GenBank/DDBJ databases">
        <title>Haloterrigena longa sp. nov. and Haloterrigena limicola sp. nov., extremely halophilic archaea isolated from a salt lake.</title>
        <authorList>
            <person name="Henglin C."/>
        </authorList>
    </citation>
    <scope>NUCLEOTIDE SEQUENCE [LARGE SCALE GENOMIC DNA]</scope>
    <source>
        <strain evidence="14 15">KZCA68</strain>
    </source>
</reference>
<evidence type="ECO:0000256" key="1">
    <source>
        <dbReference type="ARBA" id="ARBA00004141"/>
    </source>
</evidence>
<evidence type="ECO:0000256" key="6">
    <source>
        <dbReference type="ARBA" id="ARBA00022723"/>
    </source>
</evidence>
<dbReference type="GO" id="GO:0005507">
    <property type="term" value="F:copper ion binding"/>
    <property type="evidence" value="ECO:0007669"/>
    <property type="project" value="InterPro"/>
</dbReference>
<dbReference type="CDD" id="cd13918">
    <property type="entry name" value="CuRO_HCO_II_like_6"/>
    <property type="match status" value="1"/>
</dbReference>
<dbReference type="AlphaFoldDB" id="A0A8A2VFR1"/>
<keyword evidence="9" id="KW-0186">Copper</keyword>
<keyword evidence="7" id="KW-0249">Electron transport</keyword>
<feature type="compositionally biased region" description="Low complexity" evidence="11">
    <location>
        <begin position="315"/>
        <end position="324"/>
    </location>
</feature>
<evidence type="ECO:0000313" key="14">
    <source>
        <dbReference type="EMBL" id="QSW99192.1"/>
    </source>
</evidence>
<dbReference type="InterPro" id="IPR002429">
    <property type="entry name" value="CcO_II-like_C"/>
</dbReference>
<evidence type="ECO:0000256" key="3">
    <source>
        <dbReference type="ARBA" id="ARBA00022448"/>
    </source>
</evidence>
<evidence type="ECO:0000256" key="10">
    <source>
        <dbReference type="ARBA" id="ARBA00023136"/>
    </source>
</evidence>
<evidence type="ECO:0000256" key="4">
    <source>
        <dbReference type="ARBA" id="ARBA00022660"/>
    </source>
</evidence>
<dbReference type="GO" id="GO:0042773">
    <property type="term" value="P:ATP synthesis coupled electron transport"/>
    <property type="evidence" value="ECO:0007669"/>
    <property type="project" value="TreeGrafter"/>
</dbReference>
<proteinExistence type="inferred from homology"/>
<evidence type="ECO:0000256" key="2">
    <source>
        <dbReference type="ARBA" id="ARBA00007866"/>
    </source>
</evidence>
<keyword evidence="8 12" id="KW-1133">Transmembrane helix</keyword>
<keyword evidence="5 12" id="KW-0812">Transmembrane</keyword>
<keyword evidence="10 12" id="KW-0472">Membrane</keyword>
<comment type="similarity">
    <text evidence="2">Belongs to the cytochrome c oxidase subunit 2 family.</text>
</comment>
<sequence length="357" mass="39181">MQVDTRVDVFESIFLVFLGLGTLVGVVVVAYILYNAYKYRDDGEATTDDSVPTLGELPTGGKGGKKLFLSFGISAIIVISLVIWTYGMLLYVESPEDEFGEEKDPVEVEVTGDSFAWYFEYENGAESIGTMRVPADQPVYIEATSGDVWHTFGVPDLRVKADAIPGEYDETWFMADEANTEHQIRCFELCGNGHSNMLGTVQVMEPEAFEQWLDEQLHVEMEIVNQNEEPVTEGYEVELVHVNNDQYDEDLRYTYTAEDFDNGTITIEDIEQGGEYNVTITFENDQIETIEDSISVTSGPSETFEIEDPNAANASDDGGNTSDDGGTDDGSTDDGSGNESADDGSGNESAAAEVMAE</sequence>
<keyword evidence="4" id="KW-0679">Respiratory chain</keyword>
<feature type="region of interest" description="Disordered" evidence="11">
    <location>
        <begin position="297"/>
        <end position="357"/>
    </location>
</feature>